<keyword evidence="4" id="KW-1185">Reference proteome</keyword>
<dbReference type="PRINTS" id="PR00081">
    <property type="entry name" value="GDHRDH"/>
</dbReference>
<dbReference type="InterPro" id="IPR002347">
    <property type="entry name" value="SDR_fam"/>
</dbReference>
<comment type="caution">
    <text evidence="3">The sequence shown here is derived from an EMBL/GenBank/DDBJ whole genome shotgun (WGS) entry which is preliminary data.</text>
</comment>
<evidence type="ECO:0000313" key="4">
    <source>
        <dbReference type="Proteomes" id="UP001227831"/>
    </source>
</evidence>
<dbReference type="SUPFAM" id="SSF51735">
    <property type="entry name" value="NAD(P)-binding Rossmann-fold domains"/>
    <property type="match status" value="1"/>
</dbReference>
<dbReference type="PRINTS" id="PR00080">
    <property type="entry name" value="SDRFAMILY"/>
</dbReference>
<dbReference type="Pfam" id="PF00106">
    <property type="entry name" value="adh_short"/>
    <property type="match status" value="1"/>
</dbReference>
<evidence type="ECO:0000256" key="2">
    <source>
        <dbReference type="RuleBase" id="RU000363"/>
    </source>
</evidence>
<name>A0ABU1A8Y1_9LACO</name>
<dbReference type="RefSeq" id="WP_308703143.1">
    <property type="nucleotide sequence ID" value="NZ_AP027463.1"/>
</dbReference>
<dbReference type="EMBL" id="JAVCWF010000001">
    <property type="protein sequence ID" value="MDQ7937394.1"/>
    <property type="molecule type" value="Genomic_DNA"/>
</dbReference>
<dbReference type="Gene3D" id="3.40.50.720">
    <property type="entry name" value="NAD(P)-binding Rossmann-like Domain"/>
    <property type="match status" value="1"/>
</dbReference>
<dbReference type="InterPro" id="IPR036291">
    <property type="entry name" value="NAD(P)-bd_dom_sf"/>
</dbReference>
<comment type="similarity">
    <text evidence="2">Belongs to the short-chain dehydrogenases/reductases (SDR) family.</text>
</comment>
<dbReference type="PANTHER" id="PTHR43157:SF31">
    <property type="entry name" value="PHOSPHATIDYLINOSITOL-GLYCAN BIOSYNTHESIS CLASS F PROTEIN"/>
    <property type="match status" value="1"/>
</dbReference>
<gene>
    <name evidence="3" type="ORF">RA086_07105</name>
</gene>
<evidence type="ECO:0000313" key="3">
    <source>
        <dbReference type="EMBL" id="MDQ7937394.1"/>
    </source>
</evidence>
<organism evidence="3 4">
    <name type="scientific">Lactiplantibacillus brownii</name>
    <dbReference type="NCBI Taxonomy" id="3069269"/>
    <lineage>
        <taxon>Bacteria</taxon>
        <taxon>Bacillati</taxon>
        <taxon>Bacillota</taxon>
        <taxon>Bacilli</taxon>
        <taxon>Lactobacillales</taxon>
        <taxon>Lactobacillaceae</taxon>
        <taxon>Lactiplantibacillus</taxon>
    </lineage>
</organism>
<dbReference type="PANTHER" id="PTHR43157">
    <property type="entry name" value="PHOSPHATIDYLINOSITOL-GLYCAN BIOSYNTHESIS CLASS F PROTEIN-RELATED"/>
    <property type="match status" value="1"/>
</dbReference>
<sequence length="296" mass="33249">MQKLIMITGATDGIGKITANELAQKGHHIIIHGRNEKKAKRVVSEIKQETGNQNVDYLIADLFSMKAIVEMVAQFGQKYDHLDVLINNAGAVLDDKRFVTENGFDGTLALNVIAPLLLTQLLLPKLRRSQDGRIINMSSGTYRLAKPDMSDLNLEKVASGQARYGIAKLFVIWNTQHLAMLLQKNGIENVTVNVSHPGAVATNFGQNSDNGWFNDFIYKSSLKIAKLLKLDPKKGAVTNVYLADSQAVKDITGKFFNNKKQQIKPYAKQWNTEKEKTVWDYYMLKLKPWLNEDSII</sequence>
<protein>
    <submittedName>
        <fullName evidence="3">SDR family NAD(P)-dependent oxidoreductase</fullName>
    </submittedName>
</protein>
<accession>A0ABU1A8Y1</accession>
<keyword evidence="1" id="KW-0560">Oxidoreductase</keyword>
<dbReference type="Proteomes" id="UP001227831">
    <property type="component" value="Unassembled WGS sequence"/>
</dbReference>
<proteinExistence type="inferred from homology"/>
<evidence type="ECO:0000256" key="1">
    <source>
        <dbReference type="ARBA" id="ARBA00023002"/>
    </source>
</evidence>
<reference evidence="3 4" key="1">
    <citation type="journal article" date="2023" name="Int. J. Syst. Evol. Microbiol.">
        <title>Lactiplantibacillus brownii sp. nov., a novel psychrotolerant species isolated from sauerkraut.</title>
        <authorList>
            <person name="Heng Y.C."/>
            <person name="Silvaraju S."/>
            <person name="Lee J.K.Y."/>
            <person name="Kittelmann S."/>
        </authorList>
    </citation>
    <scope>NUCLEOTIDE SEQUENCE [LARGE SCALE GENOMIC DNA]</scope>
    <source>
        <strain evidence="3 4">WILCCON 0030</strain>
    </source>
</reference>